<evidence type="ECO:0000256" key="5">
    <source>
        <dbReference type="ARBA" id="ARBA00022555"/>
    </source>
</evidence>
<sequence>MLVSYQWVKEYFPNLAVSAEELGERITRGGIEIEGVAYLDAEISNVVVGEVLTCEKHPNADTLNKCTVNVGESEPIQIICGAPNVAAGQKVIVARVGAKLPGSMKIKRAKLRGEVSEGMICSLQELGFEGKTIPKAVADGIFVLPNEVEVGADATVLLGLDDAILDMAITPNRADALSMTGVAYEVGAIVDQKATFEAVPEVATQGEIADYIQVSVKDAETTPFYGMQVIKDVVVKESPLWLQTKLMKAGIRPHNNVVDITNYICLKYGQPLHAFDYDRIGSKEILVRLATNGEEIVTLDGETRTLREGHAVITNGTAPIAIAGVMGGETSEVVETTTTVALEGAIFASSYVGRASRELNIRTEASIRYDKGSDAWKVEKALQHGAALIAKLAGGTLVGGVAAVDNREKTTSCIKTALTRINRVLGTEMSNAEVAAIFAKLAFEATADGDSLAIIVPSRRWDITIEADIFEEVARIYGYDNIPSTLPNSVSAGHLTVEQAAKRTIRAYLEGAGLNQALTYSLTTEQAATRLALSAEKAVSLSMPMSEEHSHLRTSIVPQLLKAASYNVARKNNSVALYELGTVFYATEGDNLPLETEHLAGLITGNWHENDWQKQGKKVDFFLLKGIVEGVVAKIGLKDALEWKQAEKTDLHPGRTASIWLAGEEIGYLAQVHPSLADELDLKETYVFELDATRILASPKETVVYHTIPRFPSMTRDIALLVNKEVSQAALENEIKTQAGKLLTNIQLFDIFEGEKLGADKKSMAYTLTFLDPERTLTDEEVTKANQAIVTALETKFDAVIR</sequence>
<dbReference type="FunFam" id="3.50.40.10:FF:000001">
    <property type="entry name" value="Phenylalanine--tRNA ligase beta subunit"/>
    <property type="match status" value="1"/>
</dbReference>
<dbReference type="InterPro" id="IPR033714">
    <property type="entry name" value="tRNA_bind_bactPheRS"/>
</dbReference>
<keyword evidence="9 15" id="KW-0067">ATP-binding</keyword>
<dbReference type="InterPro" id="IPR036690">
    <property type="entry name" value="Fdx_antiC-bd_sf"/>
</dbReference>
<evidence type="ECO:0000313" key="20">
    <source>
        <dbReference type="EMBL" id="EUJ24681.1"/>
    </source>
</evidence>
<dbReference type="SUPFAM" id="SSF50249">
    <property type="entry name" value="Nucleic acid-binding proteins"/>
    <property type="match status" value="1"/>
</dbReference>
<keyword evidence="12 15" id="KW-0648">Protein biosynthesis</keyword>
<keyword evidence="10 15" id="KW-0460">Magnesium</keyword>
<keyword evidence="5 16" id="KW-0820">tRNA-binding</keyword>
<feature type="binding site" evidence="15">
    <location>
        <position position="468"/>
    </location>
    <ligand>
        <name>Mg(2+)</name>
        <dbReference type="ChEBI" id="CHEBI:18420"/>
        <note>shared with alpha subunit</note>
    </ligand>
</feature>
<comment type="subcellular location">
    <subcellularLocation>
        <location evidence="1 15">Cytoplasm</location>
    </subcellularLocation>
</comment>
<dbReference type="SUPFAM" id="SSF55681">
    <property type="entry name" value="Class II aaRS and biotin synthetases"/>
    <property type="match status" value="1"/>
</dbReference>
<dbReference type="NCBIfam" id="NF045760">
    <property type="entry name" value="YtpR"/>
    <property type="match status" value="1"/>
</dbReference>
<keyword evidence="11 16" id="KW-0694">RNA-binding</keyword>
<comment type="caution">
    <text evidence="20">The sequence shown here is derived from an EMBL/GenBank/DDBJ whole genome shotgun (WGS) entry which is preliminary data.</text>
</comment>
<dbReference type="InterPro" id="IPR009061">
    <property type="entry name" value="DNA-bd_dom_put_sf"/>
</dbReference>
<dbReference type="PANTHER" id="PTHR10947">
    <property type="entry name" value="PHENYLALANYL-TRNA SYNTHETASE BETA CHAIN AND LEUCINE-RICH REPEAT-CONTAINING PROTEIN 47"/>
    <property type="match status" value="1"/>
</dbReference>
<keyword evidence="7 15" id="KW-0479">Metal-binding</keyword>
<dbReference type="SMART" id="SM00896">
    <property type="entry name" value="FDX-ACB"/>
    <property type="match status" value="1"/>
</dbReference>
<dbReference type="PANTHER" id="PTHR10947:SF0">
    <property type="entry name" value="PHENYLALANINE--TRNA LIGASE BETA SUBUNIT"/>
    <property type="match status" value="1"/>
</dbReference>
<dbReference type="InterPro" id="IPR004532">
    <property type="entry name" value="Phe-tRNA-ligase_IIc_bsu_bact"/>
</dbReference>
<dbReference type="CDD" id="cd02796">
    <property type="entry name" value="tRNA_bind_bactPheRS"/>
    <property type="match status" value="1"/>
</dbReference>
<dbReference type="CDD" id="cd00769">
    <property type="entry name" value="PheRS_beta_core"/>
    <property type="match status" value="1"/>
</dbReference>
<dbReference type="FunFam" id="3.30.70.380:FF:000001">
    <property type="entry name" value="Phenylalanine--tRNA ligase beta subunit"/>
    <property type="match status" value="1"/>
</dbReference>
<evidence type="ECO:0000256" key="16">
    <source>
        <dbReference type="PROSITE-ProRule" id="PRU00209"/>
    </source>
</evidence>
<dbReference type="EC" id="6.1.1.20" evidence="15"/>
<dbReference type="NCBIfam" id="TIGR00472">
    <property type="entry name" value="pheT_bact"/>
    <property type="match status" value="1"/>
</dbReference>
<dbReference type="Gene3D" id="3.30.56.10">
    <property type="match status" value="2"/>
</dbReference>
<dbReference type="Gene3D" id="3.50.40.10">
    <property type="entry name" value="Phenylalanyl-trna Synthetase, Chain B, domain 3"/>
    <property type="match status" value="1"/>
</dbReference>
<evidence type="ECO:0000256" key="12">
    <source>
        <dbReference type="ARBA" id="ARBA00022917"/>
    </source>
</evidence>
<dbReference type="AlphaFoldDB" id="W7BNS0"/>
<dbReference type="Pfam" id="PF03147">
    <property type="entry name" value="FDX-ACB"/>
    <property type="match status" value="1"/>
</dbReference>
<reference evidence="20 21" key="1">
    <citation type="journal article" date="2014" name="Int. J. Syst. Evol. Microbiol.">
        <title>Listeria floridensis sp. nov., Listeria aquatica sp. nov., Listeria cornellensis sp. nov., Listeria riparia sp. nov. and Listeria grandensis sp. nov., from agricultural and natural environments.</title>
        <authorList>
            <person name="den Bakker H.C."/>
            <person name="Warchocki S."/>
            <person name="Wright E.M."/>
            <person name="Allred A.F."/>
            <person name="Ahlstrom C."/>
            <person name="Manuel C.S."/>
            <person name="Stasiewicz M.J."/>
            <person name="Burrell A."/>
            <person name="Roof S."/>
            <person name="Strawn L."/>
            <person name="Fortes E.D."/>
            <person name="Nightingale K.K."/>
            <person name="Kephart D."/>
            <person name="Wiedmann M."/>
        </authorList>
    </citation>
    <scope>NUCLEOTIDE SEQUENCE [LARGE SCALE GENOMIC DNA]</scope>
    <source>
        <strain evidence="21">FSL F6-971</strain>
    </source>
</reference>
<dbReference type="SUPFAM" id="SSF54991">
    <property type="entry name" value="Anticodon-binding domain of PheRS"/>
    <property type="match status" value="1"/>
</dbReference>
<comment type="subunit">
    <text evidence="3 15">Tetramer of two alpha and two beta subunits.</text>
</comment>
<keyword evidence="4 15" id="KW-0963">Cytoplasm</keyword>
<evidence type="ECO:0000256" key="15">
    <source>
        <dbReference type="HAMAP-Rule" id="MF_00283"/>
    </source>
</evidence>
<accession>W7BNS0</accession>
<keyword evidence="21" id="KW-1185">Reference proteome</keyword>
<dbReference type="GO" id="GO:0009328">
    <property type="term" value="C:phenylalanine-tRNA ligase complex"/>
    <property type="evidence" value="ECO:0007669"/>
    <property type="project" value="TreeGrafter"/>
</dbReference>
<dbReference type="STRING" id="1265819.PGRAN_02250"/>
<evidence type="ECO:0000256" key="8">
    <source>
        <dbReference type="ARBA" id="ARBA00022741"/>
    </source>
</evidence>
<dbReference type="Pfam" id="PF03484">
    <property type="entry name" value="B5"/>
    <property type="match status" value="1"/>
</dbReference>
<dbReference type="FunFam" id="3.30.930.10:FF:000022">
    <property type="entry name" value="Phenylalanine--tRNA ligase beta subunit"/>
    <property type="match status" value="1"/>
</dbReference>
<gene>
    <name evidence="15 20" type="primary">pheT</name>
    <name evidence="20" type="ORF">PGRAN_02250</name>
</gene>
<dbReference type="OrthoDB" id="9805455at2"/>
<evidence type="ECO:0000313" key="21">
    <source>
        <dbReference type="Proteomes" id="UP000019253"/>
    </source>
</evidence>
<keyword evidence="6 15" id="KW-0436">Ligase</keyword>
<dbReference type="PROSITE" id="PS50886">
    <property type="entry name" value="TRBD"/>
    <property type="match status" value="1"/>
</dbReference>
<dbReference type="InterPro" id="IPR002547">
    <property type="entry name" value="tRNA-bd_dom"/>
</dbReference>
<feature type="binding site" evidence="15">
    <location>
        <position position="471"/>
    </location>
    <ligand>
        <name>Mg(2+)</name>
        <dbReference type="ChEBI" id="CHEBI:18420"/>
        <note>shared with alpha subunit</note>
    </ligand>
</feature>
<dbReference type="InterPro" id="IPR012340">
    <property type="entry name" value="NA-bd_OB-fold"/>
</dbReference>
<evidence type="ECO:0000256" key="6">
    <source>
        <dbReference type="ARBA" id="ARBA00022598"/>
    </source>
</evidence>
<feature type="binding site" evidence="15">
    <location>
        <position position="472"/>
    </location>
    <ligand>
        <name>Mg(2+)</name>
        <dbReference type="ChEBI" id="CHEBI:18420"/>
        <note>shared with alpha subunit</note>
    </ligand>
</feature>
<dbReference type="RefSeq" id="WP_036064648.1">
    <property type="nucleotide sequence ID" value="NZ_AODD01000002.1"/>
</dbReference>
<dbReference type="PROSITE" id="PS51483">
    <property type="entry name" value="B5"/>
    <property type="match status" value="1"/>
</dbReference>
<dbReference type="InterPro" id="IPR005147">
    <property type="entry name" value="tRNA_synthase_B5-dom"/>
</dbReference>
<dbReference type="FunFam" id="2.40.50.140:FF:000045">
    <property type="entry name" value="Phenylalanine--tRNA ligase beta subunit"/>
    <property type="match status" value="1"/>
</dbReference>
<evidence type="ECO:0000256" key="11">
    <source>
        <dbReference type="ARBA" id="ARBA00022884"/>
    </source>
</evidence>
<evidence type="ECO:0000256" key="3">
    <source>
        <dbReference type="ARBA" id="ARBA00011209"/>
    </source>
</evidence>
<dbReference type="SMART" id="SM00874">
    <property type="entry name" value="B5"/>
    <property type="match status" value="1"/>
</dbReference>
<feature type="binding site" evidence="15">
    <location>
        <position position="462"/>
    </location>
    <ligand>
        <name>Mg(2+)</name>
        <dbReference type="ChEBI" id="CHEBI:18420"/>
        <note>shared with alpha subunit</note>
    </ligand>
</feature>
<keyword evidence="8 15" id="KW-0547">Nucleotide-binding</keyword>
<dbReference type="Pfam" id="PF01588">
    <property type="entry name" value="tRNA_bind"/>
    <property type="match status" value="1"/>
</dbReference>
<dbReference type="InterPro" id="IPR041616">
    <property type="entry name" value="PheRS_beta_core"/>
</dbReference>
<dbReference type="SUPFAM" id="SSF56037">
    <property type="entry name" value="PheT/TilS domain"/>
    <property type="match status" value="1"/>
</dbReference>
<dbReference type="FunFam" id="3.30.56.10:FF:000002">
    <property type="entry name" value="Phenylalanine--tRNA ligase beta subunit"/>
    <property type="match status" value="1"/>
</dbReference>
<evidence type="ECO:0000256" key="9">
    <source>
        <dbReference type="ARBA" id="ARBA00022840"/>
    </source>
</evidence>
<dbReference type="Proteomes" id="UP000019253">
    <property type="component" value="Unassembled WGS sequence"/>
</dbReference>
<evidence type="ECO:0000256" key="7">
    <source>
        <dbReference type="ARBA" id="ARBA00022723"/>
    </source>
</evidence>
<dbReference type="PROSITE" id="PS51447">
    <property type="entry name" value="FDX_ACB"/>
    <property type="match status" value="1"/>
</dbReference>
<keyword evidence="13 15" id="KW-0030">Aminoacyl-tRNA synthetase</keyword>
<dbReference type="InterPro" id="IPR045864">
    <property type="entry name" value="aa-tRNA-synth_II/BPL/LPL"/>
</dbReference>
<proteinExistence type="inferred from homology"/>
<dbReference type="HAMAP" id="MF_00283">
    <property type="entry name" value="Phe_tRNA_synth_beta1"/>
    <property type="match status" value="1"/>
</dbReference>
<dbReference type="GO" id="GO:0005524">
    <property type="term" value="F:ATP binding"/>
    <property type="evidence" value="ECO:0007669"/>
    <property type="project" value="UniProtKB-UniRule"/>
</dbReference>
<evidence type="ECO:0000256" key="1">
    <source>
        <dbReference type="ARBA" id="ARBA00004496"/>
    </source>
</evidence>
<evidence type="ECO:0000259" key="19">
    <source>
        <dbReference type="PROSITE" id="PS51483"/>
    </source>
</evidence>
<evidence type="ECO:0000256" key="2">
    <source>
        <dbReference type="ARBA" id="ARBA00008653"/>
    </source>
</evidence>
<dbReference type="GO" id="GO:0006432">
    <property type="term" value="P:phenylalanyl-tRNA aminoacylation"/>
    <property type="evidence" value="ECO:0007669"/>
    <property type="project" value="UniProtKB-UniRule"/>
</dbReference>
<comment type="similarity">
    <text evidence="2 15">Belongs to the phenylalanyl-tRNA synthetase beta subunit family. Type 1 subfamily.</text>
</comment>
<protein>
    <recommendedName>
        <fullName evidence="15">Phenylalanine--tRNA ligase beta subunit</fullName>
        <ecNumber evidence="15">6.1.1.20</ecNumber>
    </recommendedName>
    <alternativeName>
        <fullName evidence="15">Phenylalanyl-tRNA synthetase beta subunit</fullName>
        <shortName evidence="15">PheRS</shortName>
    </alternativeName>
</protein>
<evidence type="ECO:0000256" key="13">
    <source>
        <dbReference type="ARBA" id="ARBA00023146"/>
    </source>
</evidence>
<feature type="domain" description="FDX-ACB" evidence="18">
    <location>
        <begin position="709"/>
        <end position="802"/>
    </location>
</feature>
<dbReference type="Gene3D" id="3.30.930.10">
    <property type="entry name" value="Bira Bifunctional Protein, Domain 2"/>
    <property type="match status" value="1"/>
</dbReference>
<comment type="cofactor">
    <cofactor evidence="15">
        <name>Mg(2+)</name>
        <dbReference type="ChEBI" id="CHEBI:18420"/>
    </cofactor>
    <text evidence="15">Binds 2 magnesium ions per tetramer.</text>
</comment>
<dbReference type="SMART" id="SM00873">
    <property type="entry name" value="B3_4"/>
    <property type="match status" value="1"/>
</dbReference>
<dbReference type="Gene3D" id="3.30.70.380">
    <property type="entry name" value="Ferrodoxin-fold anticodon-binding domain"/>
    <property type="match status" value="1"/>
</dbReference>
<dbReference type="GO" id="GO:0000049">
    <property type="term" value="F:tRNA binding"/>
    <property type="evidence" value="ECO:0007669"/>
    <property type="project" value="UniProtKB-UniRule"/>
</dbReference>
<dbReference type="EMBL" id="AODD01000002">
    <property type="protein sequence ID" value="EUJ24681.1"/>
    <property type="molecule type" value="Genomic_DNA"/>
</dbReference>
<dbReference type="GO" id="GO:0004826">
    <property type="term" value="F:phenylalanine-tRNA ligase activity"/>
    <property type="evidence" value="ECO:0007669"/>
    <property type="project" value="UniProtKB-UniRule"/>
</dbReference>
<feature type="domain" description="TRNA-binding" evidence="17">
    <location>
        <begin position="40"/>
        <end position="155"/>
    </location>
</feature>
<dbReference type="InterPro" id="IPR005121">
    <property type="entry name" value="Fdx_antiC-bd"/>
</dbReference>
<evidence type="ECO:0000259" key="17">
    <source>
        <dbReference type="PROSITE" id="PS50886"/>
    </source>
</evidence>
<dbReference type="Pfam" id="PF03483">
    <property type="entry name" value="B3_4"/>
    <property type="match status" value="1"/>
</dbReference>
<dbReference type="InterPro" id="IPR020825">
    <property type="entry name" value="Phe-tRNA_synthase-like_B3/B4"/>
</dbReference>
<comment type="catalytic activity">
    <reaction evidence="14 15">
        <text>tRNA(Phe) + L-phenylalanine + ATP = L-phenylalanyl-tRNA(Phe) + AMP + diphosphate + H(+)</text>
        <dbReference type="Rhea" id="RHEA:19413"/>
        <dbReference type="Rhea" id="RHEA-COMP:9668"/>
        <dbReference type="Rhea" id="RHEA-COMP:9699"/>
        <dbReference type="ChEBI" id="CHEBI:15378"/>
        <dbReference type="ChEBI" id="CHEBI:30616"/>
        <dbReference type="ChEBI" id="CHEBI:33019"/>
        <dbReference type="ChEBI" id="CHEBI:58095"/>
        <dbReference type="ChEBI" id="CHEBI:78442"/>
        <dbReference type="ChEBI" id="CHEBI:78531"/>
        <dbReference type="ChEBI" id="CHEBI:456215"/>
        <dbReference type="EC" id="6.1.1.20"/>
    </reaction>
</comment>
<dbReference type="Gene3D" id="2.40.50.140">
    <property type="entry name" value="Nucleic acid-binding proteins"/>
    <property type="match status" value="1"/>
</dbReference>
<dbReference type="GO" id="GO:0140096">
    <property type="term" value="F:catalytic activity, acting on a protein"/>
    <property type="evidence" value="ECO:0007669"/>
    <property type="project" value="UniProtKB-ARBA"/>
</dbReference>
<evidence type="ECO:0000256" key="10">
    <source>
        <dbReference type="ARBA" id="ARBA00022842"/>
    </source>
</evidence>
<dbReference type="InterPro" id="IPR045060">
    <property type="entry name" value="Phe-tRNA-ligase_IIc_bsu"/>
</dbReference>
<dbReference type="GO" id="GO:0000287">
    <property type="term" value="F:magnesium ion binding"/>
    <property type="evidence" value="ECO:0007669"/>
    <property type="project" value="UniProtKB-UniRule"/>
</dbReference>
<evidence type="ECO:0000259" key="18">
    <source>
        <dbReference type="PROSITE" id="PS51447"/>
    </source>
</evidence>
<dbReference type="GO" id="GO:0016740">
    <property type="term" value="F:transferase activity"/>
    <property type="evidence" value="ECO:0007669"/>
    <property type="project" value="UniProtKB-ARBA"/>
</dbReference>
<evidence type="ECO:0000256" key="4">
    <source>
        <dbReference type="ARBA" id="ARBA00022490"/>
    </source>
</evidence>
<name>W7BNS0_9LIST</name>
<evidence type="ECO:0000256" key="14">
    <source>
        <dbReference type="ARBA" id="ARBA00049255"/>
    </source>
</evidence>
<dbReference type="Pfam" id="PF17759">
    <property type="entry name" value="tRNA_synthFbeta"/>
    <property type="match status" value="1"/>
</dbReference>
<dbReference type="PATRIC" id="fig|1265819.5.peg.450"/>
<dbReference type="SUPFAM" id="SSF46955">
    <property type="entry name" value="Putative DNA-binding domain"/>
    <property type="match status" value="1"/>
</dbReference>
<feature type="domain" description="B5" evidence="19">
    <location>
        <begin position="409"/>
        <end position="484"/>
    </location>
</feature>
<dbReference type="InterPro" id="IPR005146">
    <property type="entry name" value="B3/B4_tRNA-bd"/>
</dbReference>
<organism evidence="20 21">
    <name type="scientific">Listeria grandensis FSL F6-0971</name>
    <dbReference type="NCBI Taxonomy" id="1265819"/>
    <lineage>
        <taxon>Bacteria</taxon>
        <taxon>Bacillati</taxon>
        <taxon>Bacillota</taxon>
        <taxon>Bacilli</taxon>
        <taxon>Bacillales</taxon>
        <taxon>Listeriaceae</taxon>
        <taxon>Listeria</taxon>
    </lineage>
</organism>